<feature type="domain" description="C2H2-type" evidence="9">
    <location>
        <begin position="260"/>
        <end position="287"/>
    </location>
</feature>
<evidence type="ECO:0000256" key="7">
    <source>
        <dbReference type="PROSITE-ProRule" id="PRU00042"/>
    </source>
</evidence>
<dbReference type="FunFam" id="3.30.160.60:FF:000512">
    <property type="entry name" value="zinc finger protein 197 isoform X1"/>
    <property type="match status" value="1"/>
</dbReference>
<dbReference type="PANTHER" id="PTHR24388">
    <property type="entry name" value="ZINC FINGER PROTEIN"/>
    <property type="match status" value="1"/>
</dbReference>
<name>A0A3P9MXV8_POERE</name>
<evidence type="ECO:0000256" key="1">
    <source>
        <dbReference type="ARBA" id="ARBA00004123"/>
    </source>
</evidence>
<dbReference type="GO" id="GO:0000978">
    <property type="term" value="F:RNA polymerase II cis-regulatory region sequence-specific DNA binding"/>
    <property type="evidence" value="ECO:0007669"/>
    <property type="project" value="TreeGrafter"/>
</dbReference>
<keyword evidence="4 7" id="KW-0863">Zinc-finger</keyword>
<reference evidence="10" key="3">
    <citation type="submission" date="2025-09" db="UniProtKB">
        <authorList>
            <consortium name="Ensembl"/>
        </authorList>
    </citation>
    <scope>IDENTIFICATION</scope>
    <source>
        <strain evidence="10">Guanapo</strain>
    </source>
</reference>
<evidence type="ECO:0000259" key="9">
    <source>
        <dbReference type="PROSITE" id="PS50157"/>
    </source>
</evidence>
<dbReference type="Bgee" id="ENSPREG00000001532">
    <property type="expression patterns" value="Expressed in caudal fin and 1 other cell type or tissue"/>
</dbReference>
<dbReference type="GO" id="GO:0008270">
    <property type="term" value="F:zinc ion binding"/>
    <property type="evidence" value="ECO:0007669"/>
    <property type="project" value="UniProtKB-KW"/>
</dbReference>
<dbReference type="PANTHER" id="PTHR24388:SF53">
    <property type="entry name" value="CHORION TRANSCRIPTION FACTOR CF2-RELATED"/>
    <property type="match status" value="1"/>
</dbReference>
<keyword evidence="6" id="KW-0539">Nucleus</keyword>
<evidence type="ECO:0000313" key="11">
    <source>
        <dbReference type="Proteomes" id="UP000242638"/>
    </source>
</evidence>
<sequence>MYQPLNSLDTFLNVLCVSMFPADVKQMLVVKEEDIEDEKPNMDLYDLKLYHIKEEEEGVCISLGEELQNVKEEIESAIKREDDKQSPLLSQLYQHQMKDRELPEGNNEGDFIKTEDREDDFNFLESEDTKKEEEDDDVKHPVQTREKFNCEDCGKTFIRKQNLSRHMRSHTGQKPFCCDLCGHRFSEKSYLTAHMRIHTGQKPFSCDICGHKFNQRAHLIMHMRIHTGHKPFCCDICGHRFSQKANLIMHMRIHTGEKPFCCDLCGHRFSQKSYLTRHMIIHTGQKPFCCDICGHRFSKKFQLSSPEWPICITYI</sequence>
<feature type="domain" description="C2H2-type" evidence="9">
    <location>
        <begin position="176"/>
        <end position="203"/>
    </location>
</feature>
<dbReference type="PROSITE" id="PS50157">
    <property type="entry name" value="ZINC_FINGER_C2H2_2"/>
    <property type="match status" value="5"/>
</dbReference>
<feature type="domain" description="C2H2-type" evidence="9">
    <location>
        <begin position="232"/>
        <end position="259"/>
    </location>
</feature>
<evidence type="ECO:0000256" key="3">
    <source>
        <dbReference type="ARBA" id="ARBA00022737"/>
    </source>
</evidence>
<reference evidence="10" key="2">
    <citation type="submission" date="2025-08" db="UniProtKB">
        <authorList>
            <consortium name="Ensembl"/>
        </authorList>
    </citation>
    <scope>IDENTIFICATION</scope>
    <source>
        <strain evidence="10">Guanapo</strain>
    </source>
</reference>
<dbReference type="PROSITE" id="PS00028">
    <property type="entry name" value="ZINC_FINGER_C2H2_1"/>
    <property type="match status" value="5"/>
</dbReference>
<evidence type="ECO:0000313" key="10">
    <source>
        <dbReference type="Ensembl" id="ENSPREP00000002065.1"/>
    </source>
</evidence>
<evidence type="ECO:0000256" key="4">
    <source>
        <dbReference type="ARBA" id="ARBA00022771"/>
    </source>
</evidence>
<dbReference type="AlphaFoldDB" id="A0A3P9MXV8"/>
<dbReference type="OMA" id="KEDHRAC"/>
<evidence type="ECO:0000256" key="5">
    <source>
        <dbReference type="ARBA" id="ARBA00022833"/>
    </source>
</evidence>
<dbReference type="Ensembl" id="ENSPRET00000002110.1">
    <property type="protein sequence ID" value="ENSPREP00000002065.1"/>
    <property type="gene ID" value="ENSPREG00000001532.1"/>
</dbReference>
<dbReference type="GO" id="GO:0000981">
    <property type="term" value="F:DNA-binding transcription factor activity, RNA polymerase II-specific"/>
    <property type="evidence" value="ECO:0007669"/>
    <property type="project" value="TreeGrafter"/>
</dbReference>
<evidence type="ECO:0000256" key="2">
    <source>
        <dbReference type="ARBA" id="ARBA00022723"/>
    </source>
</evidence>
<evidence type="ECO:0000256" key="6">
    <source>
        <dbReference type="ARBA" id="ARBA00023242"/>
    </source>
</evidence>
<comment type="subcellular location">
    <subcellularLocation>
        <location evidence="1">Nucleus</location>
    </subcellularLocation>
</comment>
<evidence type="ECO:0000256" key="8">
    <source>
        <dbReference type="SAM" id="MobiDB-lite"/>
    </source>
</evidence>
<dbReference type="Proteomes" id="UP000242638">
    <property type="component" value="Unassembled WGS sequence"/>
</dbReference>
<dbReference type="InterPro" id="IPR013087">
    <property type="entry name" value="Znf_C2H2_type"/>
</dbReference>
<accession>A0A3P9MXV8</accession>
<proteinExistence type="predicted"/>
<feature type="domain" description="C2H2-type" evidence="9">
    <location>
        <begin position="148"/>
        <end position="175"/>
    </location>
</feature>
<keyword evidence="5" id="KW-0862">Zinc</keyword>
<dbReference type="Gene3D" id="3.30.160.60">
    <property type="entry name" value="Classic Zinc Finger"/>
    <property type="match status" value="6"/>
</dbReference>
<dbReference type="SUPFAM" id="SSF57667">
    <property type="entry name" value="beta-beta-alpha zinc fingers"/>
    <property type="match status" value="3"/>
</dbReference>
<dbReference type="InterPro" id="IPR050527">
    <property type="entry name" value="Snail/Krueppel_Znf"/>
</dbReference>
<dbReference type="InterPro" id="IPR036236">
    <property type="entry name" value="Znf_C2H2_sf"/>
</dbReference>
<keyword evidence="11" id="KW-1185">Reference proteome</keyword>
<dbReference type="FunFam" id="3.30.160.60:FF:000303">
    <property type="entry name" value="Zinc finger protein 41"/>
    <property type="match status" value="1"/>
</dbReference>
<dbReference type="GO" id="GO:0005634">
    <property type="term" value="C:nucleus"/>
    <property type="evidence" value="ECO:0007669"/>
    <property type="project" value="UniProtKB-SubCell"/>
</dbReference>
<reference evidence="11" key="1">
    <citation type="submission" date="2013-11" db="EMBL/GenBank/DDBJ databases">
        <title>The genomic landscape of the Guanapo guppy.</title>
        <authorList>
            <person name="Kuenstner A."/>
            <person name="Dreyer C."/>
        </authorList>
    </citation>
    <scope>NUCLEOTIDE SEQUENCE</scope>
    <source>
        <strain evidence="11">Guanapo</strain>
    </source>
</reference>
<protein>
    <recommendedName>
        <fullName evidence="9">C2H2-type domain-containing protein</fullName>
    </recommendedName>
</protein>
<dbReference type="SMART" id="SM00355">
    <property type="entry name" value="ZnF_C2H2"/>
    <property type="match status" value="5"/>
</dbReference>
<dbReference type="FunFam" id="3.30.160.60:FF:000912">
    <property type="entry name" value="Zinc finger protein 660"/>
    <property type="match status" value="1"/>
</dbReference>
<feature type="region of interest" description="Disordered" evidence="8">
    <location>
        <begin position="97"/>
        <end position="117"/>
    </location>
</feature>
<feature type="domain" description="C2H2-type" evidence="9">
    <location>
        <begin position="204"/>
        <end position="231"/>
    </location>
</feature>
<dbReference type="FunFam" id="3.30.160.60:FF:000414">
    <property type="entry name" value="Zinc finger protein 398"/>
    <property type="match status" value="1"/>
</dbReference>
<keyword evidence="2" id="KW-0479">Metal-binding</keyword>
<organism evidence="10 11">
    <name type="scientific">Poecilia reticulata</name>
    <name type="common">Guppy</name>
    <name type="synonym">Acanthophacelus reticulatus</name>
    <dbReference type="NCBI Taxonomy" id="8081"/>
    <lineage>
        <taxon>Eukaryota</taxon>
        <taxon>Metazoa</taxon>
        <taxon>Chordata</taxon>
        <taxon>Craniata</taxon>
        <taxon>Vertebrata</taxon>
        <taxon>Euteleostomi</taxon>
        <taxon>Actinopterygii</taxon>
        <taxon>Neopterygii</taxon>
        <taxon>Teleostei</taxon>
        <taxon>Neoteleostei</taxon>
        <taxon>Acanthomorphata</taxon>
        <taxon>Ovalentaria</taxon>
        <taxon>Atherinomorphae</taxon>
        <taxon>Cyprinodontiformes</taxon>
        <taxon>Poeciliidae</taxon>
        <taxon>Poeciliinae</taxon>
        <taxon>Poecilia</taxon>
    </lineage>
</organism>
<dbReference type="FunFam" id="3.30.160.60:FF:001249">
    <property type="entry name" value="CTCF"/>
    <property type="match status" value="1"/>
</dbReference>
<dbReference type="Pfam" id="PF00096">
    <property type="entry name" value="zf-C2H2"/>
    <property type="match status" value="5"/>
</dbReference>
<keyword evidence="3" id="KW-0677">Repeat</keyword>
<dbReference type="GeneTree" id="ENSGT00940000154446"/>